<reference evidence="1 2" key="1">
    <citation type="submission" date="2020-02" db="EMBL/GenBank/DDBJ databases">
        <title>Draft genome sequence of Haematococcus lacustris strain NIES-144.</title>
        <authorList>
            <person name="Morimoto D."/>
            <person name="Nakagawa S."/>
            <person name="Yoshida T."/>
            <person name="Sawayama S."/>
        </authorList>
    </citation>
    <scope>NUCLEOTIDE SEQUENCE [LARGE SCALE GENOMIC DNA]</scope>
    <source>
        <strain evidence="1 2">NIES-144</strain>
    </source>
</reference>
<dbReference type="Proteomes" id="UP000485058">
    <property type="component" value="Unassembled WGS sequence"/>
</dbReference>
<protein>
    <submittedName>
        <fullName evidence="1">Uncharacterized protein</fullName>
    </submittedName>
</protein>
<gene>
    <name evidence="1" type="ORF">HaLaN_19746</name>
</gene>
<evidence type="ECO:0000313" key="1">
    <source>
        <dbReference type="EMBL" id="GFH22299.1"/>
    </source>
</evidence>
<sequence>MVCKRWQALLASPTAQ</sequence>
<evidence type="ECO:0000313" key="2">
    <source>
        <dbReference type="Proteomes" id="UP000485058"/>
    </source>
</evidence>
<name>A0A699ZRH7_HAELA</name>
<dbReference type="AlphaFoldDB" id="A0A699ZRH7"/>
<accession>A0A699ZRH7</accession>
<keyword evidence="2" id="KW-1185">Reference proteome</keyword>
<proteinExistence type="predicted"/>
<comment type="caution">
    <text evidence="1">The sequence shown here is derived from an EMBL/GenBank/DDBJ whole genome shotgun (WGS) entry which is preliminary data.</text>
</comment>
<organism evidence="1 2">
    <name type="scientific">Haematococcus lacustris</name>
    <name type="common">Green alga</name>
    <name type="synonym">Haematococcus pluvialis</name>
    <dbReference type="NCBI Taxonomy" id="44745"/>
    <lineage>
        <taxon>Eukaryota</taxon>
        <taxon>Viridiplantae</taxon>
        <taxon>Chlorophyta</taxon>
        <taxon>core chlorophytes</taxon>
        <taxon>Chlorophyceae</taxon>
        <taxon>CS clade</taxon>
        <taxon>Chlamydomonadales</taxon>
        <taxon>Haematococcaceae</taxon>
        <taxon>Haematococcus</taxon>
    </lineage>
</organism>
<dbReference type="EMBL" id="BLLF01002010">
    <property type="protein sequence ID" value="GFH22299.1"/>
    <property type="molecule type" value="Genomic_DNA"/>
</dbReference>